<feature type="domain" description="Glycosyl hydrolase 94 supersandwich" evidence="3">
    <location>
        <begin position="11"/>
        <end position="285"/>
    </location>
</feature>
<name>A0A2J0KTI2_9BACT</name>
<dbReference type="SUPFAM" id="SSF48208">
    <property type="entry name" value="Six-hairpin glycosidases"/>
    <property type="match status" value="1"/>
</dbReference>
<keyword evidence="2" id="KW-0808">Transferase</keyword>
<comment type="caution">
    <text evidence="5">The sequence shown here is derived from an EMBL/GenBank/DDBJ whole genome shotgun (WGS) entry which is preliminary data.</text>
</comment>
<dbReference type="SMART" id="SM01068">
    <property type="entry name" value="CBM_X"/>
    <property type="match status" value="1"/>
</dbReference>
<dbReference type="EMBL" id="PEWV01000037">
    <property type="protein sequence ID" value="PIU41705.1"/>
    <property type="molecule type" value="Genomic_DNA"/>
</dbReference>
<evidence type="ECO:0000256" key="2">
    <source>
        <dbReference type="ARBA" id="ARBA00022679"/>
    </source>
</evidence>
<evidence type="ECO:0000259" key="3">
    <source>
        <dbReference type="Pfam" id="PF06165"/>
    </source>
</evidence>
<dbReference type="InterPro" id="IPR010383">
    <property type="entry name" value="Glyco_hydrolase_94_b-supersand"/>
</dbReference>
<dbReference type="Gene3D" id="1.50.10.10">
    <property type="match status" value="1"/>
</dbReference>
<dbReference type="SUPFAM" id="SSF74650">
    <property type="entry name" value="Galactose mutarotase-like"/>
    <property type="match status" value="1"/>
</dbReference>
<dbReference type="PANTHER" id="PTHR37469">
    <property type="entry name" value="CELLOBIONIC ACID PHOSPHORYLASE-RELATED"/>
    <property type="match status" value="1"/>
</dbReference>
<protein>
    <submittedName>
        <fullName evidence="5">Uncharacterized protein</fullName>
    </submittedName>
</protein>
<organism evidence="5 6">
    <name type="scientific">Candidatus Aquitaenariimonas noxiae</name>
    <dbReference type="NCBI Taxonomy" id="1974741"/>
    <lineage>
        <taxon>Bacteria</taxon>
        <taxon>Pseudomonadati</taxon>
        <taxon>Candidatus Omnitrophota</taxon>
        <taxon>Candidatus Aquitaenariimonas</taxon>
    </lineage>
</organism>
<dbReference type="InterPro" id="IPR012341">
    <property type="entry name" value="6hp_glycosidase-like_sf"/>
</dbReference>
<dbReference type="Proteomes" id="UP000230052">
    <property type="component" value="Unassembled WGS sequence"/>
</dbReference>
<sequence length="788" mass="90840">MKYGKFSKDGREYIIEDPETPRPWFNYLFNDVYHALVSQTGGGYSYYRDPKSNRILRYDHIQTDRPGRYLFIRDEDSNKVWSCNWQPLKKKLDFWQCTHGFGYTKIQSKYNKVSSEITYLVSLHDPVEMWIVKIKNEDKKKKNLKLFPYVEFVAGDIELEACYRNIIMLYNQADFDKKSKAIIAFKHPFRREQKRTYSFFSTGLPIKRYDTRKDQFLGIYNDIQHPKAIMEDGKCANSFVRGEDMIGVFESDLTLKPGEEKQFVVVMGSTDDKDKIPGYLKKYNNVKGAKEELGKIVKHWDKIVEQIKVCTPDPEFNLMVNMWGKYQLCAITHWRGTSQYHGVEGGLGYRDTAQDSEGLLSLELDVARRKMERILQYQYKSGHAVSGFSETEGAWDLVYQTGVIGKADVVVWLPYTVVSYIKETGDVAYLEKEFRFCDGDKATVYEHILRAVRYLYSKRGEHKLPYILKADWNDAYDHVGIKGRGESVWLAMALCRACKQVGELAGFIGDKVVEKEMEKKYDELKEIINKEGWDGNWYIAAYNDEGVKIGSNENKEGKVPLNSQTWAILSDIVPPDRLKKVLDKIDNYLDTPYGPALFLPSYTSFNPGIGRVTAFAEGTKENAAVFSHACAFKIVSDCYIKRGDKAYETYRKLLPMNSAKEDHSKYKVEPYVWAEYIIGPGSTYRFGEGAFTWNTGTSSWMFIAATEWILGVRRDFGGLFIDPCLPHKWKECWIRRPFRGAIYEVTIKNPKGVQSGVKKITVDGREQKSNVIRPHGDGKVHNVEVVMG</sequence>
<evidence type="ECO:0000313" key="5">
    <source>
        <dbReference type="EMBL" id="PIU41705.1"/>
    </source>
</evidence>
<dbReference type="InterPro" id="IPR037018">
    <property type="entry name" value="GH65_N"/>
</dbReference>
<dbReference type="InterPro" id="IPR033432">
    <property type="entry name" value="GH94_catalytic"/>
</dbReference>
<evidence type="ECO:0000256" key="1">
    <source>
        <dbReference type="ARBA" id="ARBA00022676"/>
    </source>
</evidence>
<dbReference type="InterPro" id="IPR052047">
    <property type="entry name" value="GH94_Enzymes"/>
</dbReference>
<dbReference type="GO" id="GO:0030246">
    <property type="term" value="F:carbohydrate binding"/>
    <property type="evidence" value="ECO:0007669"/>
    <property type="project" value="InterPro"/>
</dbReference>
<evidence type="ECO:0000313" key="6">
    <source>
        <dbReference type="Proteomes" id="UP000230052"/>
    </source>
</evidence>
<dbReference type="InterPro" id="IPR011013">
    <property type="entry name" value="Gal_mutarotase_sf_dom"/>
</dbReference>
<proteinExistence type="predicted"/>
<evidence type="ECO:0000259" key="4">
    <source>
        <dbReference type="Pfam" id="PF17167"/>
    </source>
</evidence>
<dbReference type="AlphaFoldDB" id="A0A2J0KTI2"/>
<dbReference type="Pfam" id="PF17167">
    <property type="entry name" value="Glyco_hydro_94"/>
    <property type="match status" value="1"/>
</dbReference>
<dbReference type="Gene3D" id="2.70.98.40">
    <property type="entry name" value="Glycoside hydrolase, family 65, N-terminal domain"/>
    <property type="match status" value="1"/>
</dbReference>
<dbReference type="GO" id="GO:0005975">
    <property type="term" value="P:carbohydrate metabolic process"/>
    <property type="evidence" value="ECO:0007669"/>
    <property type="project" value="InterPro"/>
</dbReference>
<gene>
    <name evidence="5" type="ORF">COS99_03865</name>
</gene>
<reference evidence="5 6" key="1">
    <citation type="submission" date="2017-09" db="EMBL/GenBank/DDBJ databases">
        <title>Depth-based differentiation of microbial function through sediment-hosted aquifers and enrichment of novel symbionts in the deep terrestrial subsurface.</title>
        <authorList>
            <person name="Probst A.J."/>
            <person name="Ladd B."/>
            <person name="Jarett J.K."/>
            <person name="Geller-Mcgrath D.E."/>
            <person name="Sieber C.M."/>
            <person name="Emerson J.B."/>
            <person name="Anantharaman K."/>
            <person name="Thomas B.C."/>
            <person name="Malmstrom R."/>
            <person name="Stieglmeier M."/>
            <person name="Klingl A."/>
            <person name="Woyke T."/>
            <person name="Ryan C.M."/>
            <person name="Banfield J.F."/>
        </authorList>
    </citation>
    <scope>NUCLEOTIDE SEQUENCE [LARGE SCALE GENOMIC DNA]</scope>
    <source>
        <strain evidence="5">CG07_land_8_20_14_0_80_42_15</strain>
    </source>
</reference>
<keyword evidence="1" id="KW-0328">Glycosyltransferase</keyword>
<feature type="domain" description="Glycosyl hydrolase 94 catalytic" evidence="4">
    <location>
        <begin position="299"/>
        <end position="711"/>
    </location>
</feature>
<dbReference type="GO" id="GO:0016757">
    <property type="term" value="F:glycosyltransferase activity"/>
    <property type="evidence" value="ECO:0007669"/>
    <property type="project" value="UniProtKB-KW"/>
</dbReference>
<accession>A0A2J0KTI2</accession>
<dbReference type="Gene3D" id="2.60.420.10">
    <property type="entry name" value="Maltose phosphorylase, domain 3"/>
    <property type="match status" value="1"/>
</dbReference>
<dbReference type="InterPro" id="IPR008928">
    <property type="entry name" value="6-hairpin_glycosidase_sf"/>
</dbReference>
<dbReference type="Pfam" id="PF06165">
    <property type="entry name" value="GH94_b-supersand"/>
    <property type="match status" value="1"/>
</dbReference>
<dbReference type="PANTHER" id="PTHR37469:SF2">
    <property type="entry name" value="CELLOBIONIC ACID PHOSPHORYLASE"/>
    <property type="match status" value="1"/>
</dbReference>